<accession>R7Q0P8</accession>
<dbReference type="Gramene" id="CDF37940">
    <property type="protein sequence ID" value="CDF37940"/>
    <property type="gene ID" value="CHC_T00000058001"/>
</dbReference>
<dbReference type="EMBL" id="HG001460">
    <property type="protein sequence ID" value="CDF32227.1"/>
    <property type="molecule type" value="Genomic_DNA"/>
</dbReference>
<reference evidence="4" key="1">
    <citation type="journal article" date="2013" name="Proc. Natl. Acad. Sci. U.S.A.">
        <title>Genome structure and metabolic features in the red seaweed Chondrus crispus shed light on evolution of the Archaeplastida.</title>
        <authorList>
            <person name="Collen J."/>
            <person name="Porcel B."/>
            <person name="Carre W."/>
            <person name="Ball S.G."/>
            <person name="Chaparro C."/>
            <person name="Tonon T."/>
            <person name="Barbeyron T."/>
            <person name="Michel G."/>
            <person name="Noel B."/>
            <person name="Valentin K."/>
            <person name="Elias M."/>
            <person name="Artiguenave F."/>
            <person name="Arun A."/>
            <person name="Aury J.M."/>
            <person name="Barbosa-Neto J.F."/>
            <person name="Bothwell J.H."/>
            <person name="Bouget F.Y."/>
            <person name="Brillet L."/>
            <person name="Cabello-Hurtado F."/>
            <person name="Capella-Gutierrez S."/>
            <person name="Charrier B."/>
            <person name="Cladiere L."/>
            <person name="Cock J.M."/>
            <person name="Coelho S.M."/>
            <person name="Colleoni C."/>
            <person name="Czjzek M."/>
            <person name="Da Silva C."/>
            <person name="Delage L."/>
            <person name="Denoeud F."/>
            <person name="Deschamps P."/>
            <person name="Dittami S.M."/>
            <person name="Gabaldon T."/>
            <person name="Gachon C.M."/>
            <person name="Groisillier A."/>
            <person name="Herve C."/>
            <person name="Jabbari K."/>
            <person name="Katinka M."/>
            <person name="Kloareg B."/>
            <person name="Kowalczyk N."/>
            <person name="Labadie K."/>
            <person name="Leblanc C."/>
            <person name="Lopez P.J."/>
            <person name="McLachlan D.H."/>
            <person name="Meslet-Cladiere L."/>
            <person name="Moustafa A."/>
            <person name="Nehr Z."/>
            <person name="Nyvall Collen P."/>
            <person name="Panaud O."/>
            <person name="Partensky F."/>
            <person name="Poulain J."/>
            <person name="Rensing S.A."/>
            <person name="Rousvoal S."/>
            <person name="Samson G."/>
            <person name="Symeonidi A."/>
            <person name="Weissenbach J."/>
            <person name="Zambounis A."/>
            <person name="Wincker P."/>
            <person name="Boyen C."/>
        </authorList>
    </citation>
    <scope>NUCLEOTIDE SEQUENCE [LARGE SCALE GENOMIC DNA]</scope>
    <source>
        <strain evidence="4">cv. Stackhouse</strain>
    </source>
</reference>
<protein>
    <recommendedName>
        <fullName evidence="5">Transmembrane protein</fullName>
    </recommendedName>
</protein>
<sequence length="277" mass="31428">MSLLKEKRQVLQAVQRLFDMLSRKGTTPTQGLMPRKHKARIVLAKWTVFLCLFCLCEARSFSRQLENVPLRCCAAVSYPTLYRDESKEVSVPFNSIVEKMDRCVTEEGTMREDPDCNCDMAVGGWMESDTRLGKVDFLPPFLIDGIGIATHVDETSVASAGAFFLTAFSLAVWGLVVMLSVVFTFLKMLDRRFVPPDDSYTPLPASEPRLRRIRHYLLKSRIPYRLRKALQSTLSRMVGFSNSDPVTDKESSRQWVLNLVIACCSLFIILAYESSMT</sequence>
<dbReference type="Gramene" id="CDF32227">
    <property type="protein sequence ID" value="CDF32227"/>
    <property type="gene ID" value="CHC_T00007606001"/>
</dbReference>
<keyword evidence="1" id="KW-0472">Membrane</keyword>
<dbReference type="OrthoDB" id="12062at2759"/>
<feature type="transmembrane region" description="Helical" evidence="1">
    <location>
        <begin position="255"/>
        <end position="272"/>
    </location>
</feature>
<dbReference type="GeneID" id="17325529"/>
<dbReference type="EMBL" id="HG001887">
    <property type="protein sequence ID" value="CDF37940.1"/>
    <property type="molecule type" value="Genomic_DNA"/>
</dbReference>
<dbReference type="RefSeq" id="XP_005711892.1">
    <property type="nucleotide sequence ID" value="XM_005711835.1"/>
</dbReference>
<dbReference type="AlphaFoldDB" id="R7Q0P8"/>
<organism evidence="2 4">
    <name type="scientific">Chondrus crispus</name>
    <name type="common">Carrageen Irish moss</name>
    <name type="synonym">Polymorpha crispa</name>
    <dbReference type="NCBI Taxonomy" id="2769"/>
    <lineage>
        <taxon>Eukaryota</taxon>
        <taxon>Rhodophyta</taxon>
        <taxon>Florideophyceae</taxon>
        <taxon>Rhodymeniophycidae</taxon>
        <taxon>Gigartinales</taxon>
        <taxon>Gigartinaceae</taxon>
        <taxon>Chondrus</taxon>
    </lineage>
</organism>
<dbReference type="KEGG" id="ccp:CHC_T00000058001"/>
<evidence type="ECO:0008006" key="5">
    <source>
        <dbReference type="Google" id="ProtNLM"/>
    </source>
</evidence>
<feature type="transmembrane region" description="Helical" evidence="1">
    <location>
        <begin position="42"/>
        <end position="61"/>
    </location>
</feature>
<evidence type="ECO:0000313" key="2">
    <source>
        <dbReference type="EMBL" id="CDF32227.1"/>
    </source>
</evidence>
<keyword evidence="1" id="KW-1133">Transmembrane helix</keyword>
<proteinExistence type="predicted"/>
<keyword evidence="1" id="KW-0812">Transmembrane</keyword>
<reference evidence="2" key="2">
    <citation type="journal article" date="2013" name="Proc. Natl. Acad. Sci. U.S.A.">
        <title>Genome structure and metabolic features in the red seaweed Chondrus crispus shed light on evolution of the Archaeplastida.</title>
        <authorList>
            <person name="Collen J."/>
            <person name="Porcel B."/>
            <person name="Carre W."/>
            <person name="Ball S.G."/>
            <person name="Chaparro C."/>
            <person name="Tonon T."/>
            <person name="Barbeyron T."/>
            <person name="Michel G."/>
            <person name="Noel B."/>
            <person name="Valentin K."/>
            <person name="Elias M."/>
            <person name="Artiguenave F."/>
            <person name="Arun A."/>
            <person name="Aury J.M."/>
            <person name="Barbosa-Neto J.F."/>
            <person name="Bothwell J.H."/>
            <person name="Bouget F.Y."/>
            <person name="Brillet L."/>
            <person name="Cabello-Hurtado F."/>
            <person name="Capella-Gutierrez S."/>
            <person name="Charrier B."/>
            <person name="Cladiere L."/>
            <person name="Cock J.M."/>
            <person name="Coelho S.M."/>
            <person name="Colleoni C."/>
            <person name="Czjzek M."/>
            <person name="Da Silva C."/>
            <person name="Delage L."/>
            <person name="Denoeud F."/>
            <person name="Deschamps P."/>
            <person name="Dittami S.M."/>
            <person name="Gabalden T."/>
            <person name="Gachon C.M."/>
            <person name="Groisillier A."/>
            <person name="Herve C."/>
            <person name="Jabbari K."/>
            <person name="Katinka M."/>
            <person name="Kloareg B."/>
            <person name="Kowalczyk N."/>
            <person name="Labadie K."/>
            <person name="Leblanc C."/>
            <person name="Lopez P.J."/>
            <person name="McLachlan D.H."/>
            <person name="Meslet-Cladiere L."/>
            <person name="Moustafa A."/>
            <person name="Nehr Z."/>
            <person name="Nyvall Collen P."/>
            <person name="Panaud O."/>
            <person name="Partensky F."/>
            <person name="Poulain J."/>
            <person name="Rensing S.A."/>
            <person name="Rousvoal S."/>
            <person name="Samson G."/>
            <person name="Symeonidi A."/>
            <person name="Weissenbach J."/>
            <person name="Zambounis A."/>
            <person name="Wincker P."/>
            <person name="Boyen C."/>
        </authorList>
    </citation>
    <scope>NUCLEOTIDE SEQUENCE</scope>
    <source>
        <strain evidence="2">Stackhouse</strain>
    </source>
</reference>
<gene>
    <name evidence="3" type="ORF">CHC_T00000058001</name>
    <name evidence="2" type="ORF">CHC_T00007606001</name>
</gene>
<dbReference type="KEGG" id="ccp:CHC_T00007606001"/>
<evidence type="ECO:0000313" key="4">
    <source>
        <dbReference type="Proteomes" id="UP000012073"/>
    </source>
</evidence>
<name>R7Q0P8_CHOCR</name>
<dbReference type="GeneID" id="17319601"/>
<evidence type="ECO:0000313" key="3">
    <source>
        <dbReference type="EMBL" id="CDF37940.1"/>
    </source>
</evidence>
<feature type="transmembrane region" description="Helical" evidence="1">
    <location>
        <begin position="162"/>
        <end position="186"/>
    </location>
</feature>
<keyword evidence="4" id="KW-1185">Reference proteome</keyword>
<evidence type="ECO:0000256" key="1">
    <source>
        <dbReference type="SAM" id="Phobius"/>
    </source>
</evidence>
<reference evidence="2" key="3">
    <citation type="submission" date="2013-05" db="EMBL/GenBank/DDBJ databases">
        <authorList>
            <person name="Genoscope - CEA"/>
        </authorList>
    </citation>
    <scope>NUCLEOTIDE SEQUENCE</scope>
    <source>
        <strain evidence="2">Stackhouse</strain>
    </source>
</reference>
<dbReference type="Proteomes" id="UP000012073">
    <property type="component" value="Unassembled WGS sequence"/>
</dbReference>
<dbReference type="RefSeq" id="XP_005717809.1">
    <property type="nucleotide sequence ID" value="XM_005717752.1"/>
</dbReference>